<evidence type="ECO:0000256" key="2">
    <source>
        <dbReference type="SAM" id="SignalP"/>
    </source>
</evidence>
<gene>
    <name evidence="3" type="ORF">Zmor_010204</name>
</gene>
<accession>A0AA38IS48</accession>
<dbReference type="EMBL" id="JALNTZ010000003">
    <property type="protein sequence ID" value="KAJ3658469.1"/>
    <property type="molecule type" value="Genomic_DNA"/>
</dbReference>
<comment type="caution">
    <text evidence="3">The sequence shown here is derived from an EMBL/GenBank/DDBJ whole genome shotgun (WGS) entry which is preliminary data.</text>
</comment>
<evidence type="ECO:0000313" key="4">
    <source>
        <dbReference type="Proteomes" id="UP001168821"/>
    </source>
</evidence>
<feature type="chain" id="PRO_5041451220" evidence="2">
    <location>
        <begin position="22"/>
        <end position="255"/>
    </location>
</feature>
<proteinExistence type="predicted"/>
<dbReference type="Proteomes" id="UP001168821">
    <property type="component" value="Unassembled WGS sequence"/>
</dbReference>
<evidence type="ECO:0000313" key="3">
    <source>
        <dbReference type="EMBL" id="KAJ3658469.1"/>
    </source>
</evidence>
<feature type="region of interest" description="Disordered" evidence="1">
    <location>
        <begin position="216"/>
        <end position="255"/>
    </location>
</feature>
<dbReference type="AlphaFoldDB" id="A0AA38IS48"/>
<feature type="region of interest" description="Disordered" evidence="1">
    <location>
        <begin position="165"/>
        <end position="184"/>
    </location>
</feature>
<sequence length="255" mass="28404">MSIGTNLITLFFASCFVCCFSQYVQYPYNYGYPVSTGYGYGSPCQSPCGSVQPSSRCPYLPCYQQSQQYPQYYPYANSYNYNGNSNRRVVNPYSYLYPGRYSTSSNQYGNIPVEIIDDVSAGTQKVGKLPPVGKVDPYANIPVEIIDDDRSADYWRNIPTLPKVTQSSSSNYSASQGGFTSNSTSYHKPVRAVITRTFQPLKKNPIINLNFVNGGASENKPENEGEEVVVTTTEQDGTTEENEDVSAVTEWLKKH</sequence>
<protein>
    <submittedName>
        <fullName evidence="3">Uncharacterized protein</fullName>
    </submittedName>
</protein>
<feature type="signal peptide" evidence="2">
    <location>
        <begin position="1"/>
        <end position="21"/>
    </location>
</feature>
<keyword evidence="2" id="KW-0732">Signal</keyword>
<evidence type="ECO:0000256" key="1">
    <source>
        <dbReference type="SAM" id="MobiDB-lite"/>
    </source>
</evidence>
<keyword evidence="4" id="KW-1185">Reference proteome</keyword>
<name>A0AA38IS48_9CUCU</name>
<organism evidence="3 4">
    <name type="scientific">Zophobas morio</name>
    <dbReference type="NCBI Taxonomy" id="2755281"/>
    <lineage>
        <taxon>Eukaryota</taxon>
        <taxon>Metazoa</taxon>
        <taxon>Ecdysozoa</taxon>
        <taxon>Arthropoda</taxon>
        <taxon>Hexapoda</taxon>
        <taxon>Insecta</taxon>
        <taxon>Pterygota</taxon>
        <taxon>Neoptera</taxon>
        <taxon>Endopterygota</taxon>
        <taxon>Coleoptera</taxon>
        <taxon>Polyphaga</taxon>
        <taxon>Cucujiformia</taxon>
        <taxon>Tenebrionidae</taxon>
        <taxon>Zophobas</taxon>
    </lineage>
</organism>
<reference evidence="3" key="1">
    <citation type="journal article" date="2023" name="G3 (Bethesda)">
        <title>Whole genome assemblies of Zophobas morio and Tenebrio molitor.</title>
        <authorList>
            <person name="Kaur S."/>
            <person name="Stinson S.A."/>
            <person name="diCenzo G.C."/>
        </authorList>
    </citation>
    <scope>NUCLEOTIDE SEQUENCE</scope>
    <source>
        <strain evidence="3">QUZm001</strain>
    </source>
</reference>